<dbReference type="InterPro" id="IPR016890">
    <property type="entry name" value="UCP028520"/>
</dbReference>
<keyword evidence="5" id="KW-1185">Reference proteome</keyword>
<name>A0A4R6VFG2_9HYPH</name>
<keyword evidence="1" id="KW-0808">Transferase</keyword>
<dbReference type="SUPFAM" id="SSF55729">
    <property type="entry name" value="Acyl-CoA N-acyltransferases (Nat)"/>
    <property type="match status" value="1"/>
</dbReference>
<dbReference type="PANTHER" id="PTHR43877">
    <property type="entry name" value="AMINOALKYLPHOSPHONATE N-ACETYLTRANSFERASE-RELATED-RELATED"/>
    <property type="match status" value="1"/>
</dbReference>
<organism evidence="4 5">
    <name type="scientific">Maritalea mobilis</name>
    <dbReference type="NCBI Taxonomy" id="483324"/>
    <lineage>
        <taxon>Bacteria</taxon>
        <taxon>Pseudomonadati</taxon>
        <taxon>Pseudomonadota</taxon>
        <taxon>Alphaproteobacteria</taxon>
        <taxon>Hyphomicrobiales</taxon>
        <taxon>Devosiaceae</taxon>
        <taxon>Maritalea</taxon>
    </lineage>
</organism>
<dbReference type="AlphaFoldDB" id="A0A4R6VFG2"/>
<dbReference type="InterPro" id="IPR016181">
    <property type="entry name" value="Acyl_CoA_acyltransferase"/>
</dbReference>
<dbReference type="EMBL" id="SNYR01000003">
    <property type="protein sequence ID" value="TDQ61501.1"/>
    <property type="molecule type" value="Genomic_DNA"/>
</dbReference>
<dbReference type="GO" id="GO:0016747">
    <property type="term" value="F:acyltransferase activity, transferring groups other than amino-acyl groups"/>
    <property type="evidence" value="ECO:0007669"/>
    <property type="project" value="InterPro"/>
</dbReference>
<dbReference type="Proteomes" id="UP000295391">
    <property type="component" value="Unassembled WGS sequence"/>
</dbReference>
<dbReference type="PANTHER" id="PTHR43877:SF2">
    <property type="entry name" value="AMINOALKYLPHOSPHONATE N-ACETYLTRANSFERASE-RELATED"/>
    <property type="match status" value="1"/>
</dbReference>
<keyword evidence="2" id="KW-0012">Acyltransferase</keyword>
<evidence type="ECO:0000256" key="2">
    <source>
        <dbReference type="ARBA" id="ARBA00023315"/>
    </source>
</evidence>
<dbReference type="CDD" id="cd04301">
    <property type="entry name" value="NAT_SF"/>
    <property type="match status" value="1"/>
</dbReference>
<evidence type="ECO:0000313" key="4">
    <source>
        <dbReference type="EMBL" id="TDQ61501.1"/>
    </source>
</evidence>
<dbReference type="InterPro" id="IPR000182">
    <property type="entry name" value="GNAT_dom"/>
</dbReference>
<dbReference type="PIRSF" id="PIRSF028520">
    <property type="entry name" value="UCP028520"/>
    <property type="match status" value="1"/>
</dbReference>
<dbReference type="RefSeq" id="WP_133573222.1">
    <property type="nucleotide sequence ID" value="NZ_SNYR01000003.1"/>
</dbReference>
<protein>
    <recommendedName>
        <fullName evidence="3">N-acetyltransferase domain-containing protein</fullName>
    </recommendedName>
</protein>
<dbReference type="Pfam" id="PF00583">
    <property type="entry name" value="Acetyltransf_1"/>
    <property type="match status" value="1"/>
</dbReference>
<gene>
    <name evidence="4" type="ORF">ATL17_2598</name>
</gene>
<evidence type="ECO:0000313" key="5">
    <source>
        <dbReference type="Proteomes" id="UP000295391"/>
    </source>
</evidence>
<evidence type="ECO:0000259" key="3">
    <source>
        <dbReference type="PROSITE" id="PS51186"/>
    </source>
</evidence>
<dbReference type="OrthoDB" id="6182349at2"/>
<comment type="caution">
    <text evidence="4">The sequence shown here is derived from an EMBL/GenBank/DDBJ whole genome shotgun (WGS) entry which is preliminary data.</text>
</comment>
<evidence type="ECO:0000256" key="1">
    <source>
        <dbReference type="ARBA" id="ARBA00022679"/>
    </source>
</evidence>
<dbReference type="InterPro" id="IPR050832">
    <property type="entry name" value="Bact_Acetyltransf"/>
</dbReference>
<feature type="domain" description="N-acetyltransferase" evidence="3">
    <location>
        <begin position="8"/>
        <end position="158"/>
    </location>
</feature>
<reference evidence="4 5" key="1">
    <citation type="submission" date="2019-03" db="EMBL/GenBank/DDBJ databases">
        <title>Genomic Encyclopedia of Type Strains, Phase III (KMG-III): the genomes of soil and plant-associated and newly described type strains.</title>
        <authorList>
            <person name="Whitman W."/>
        </authorList>
    </citation>
    <scope>NUCLEOTIDE SEQUENCE [LARGE SCALE GENOMIC DNA]</scope>
    <source>
        <strain evidence="4 5">CGMCC 1.7002</strain>
    </source>
</reference>
<dbReference type="PROSITE" id="PS51186">
    <property type="entry name" value="GNAT"/>
    <property type="match status" value="1"/>
</dbReference>
<proteinExistence type="predicted"/>
<sequence>MTDFEFDAQIMDAVRNLNNVHEVETSWLEPDDLKTLFDRAYFVEVVDDADAFLIAMNEQSDHDGINYTWFKERYEQFAYIDRIVTDERARGQGLARSLYEALFDAANADGIGIVGCEINREPPNPGSEAFHQKMGFEMIAERELPNGKTVGYWVKQLG</sequence>
<dbReference type="Gene3D" id="3.40.630.30">
    <property type="match status" value="1"/>
</dbReference>
<accession>A0A4R6VFG2</accession>